<keyword evidence="6 10" id="KW-0547">Nucleotide-binding</keyword>
<evidence type="ECO:0000256" key="7">
    <source>
        <dbReference type="ARBA" id="ARBA00022840"/>
    </source>
</evidence>
<evidence type="ECO:0000256" key="5">
    <source>
        <dbReference type="ARBA" id="ARBA00022684"/>
    </source>
</evidence>
<evidence type="ECO:0000313" key="14">
    <source>
        <dbReference type="RefSeq" id="XP_013382744.1"/>
    </source>
</evidence>
<dbReference type="PANTHER" id="PTHR11164">
    <property type="entry name" value="GLUTAMATE CYSTEINE LIGASE"/>
    <property type="match status" value="1"/>
</dbReference>
<dbReference type="RefSeq" id="XP_013382745.1">
    <property type="nucleotide sequence ID" value="XM_013527291.1"/>
</dbReference>
<evidence type="ECO:0000256" key="3">
    <source>
        <dbReference type="ARBA" id="ARBA00012220"/>
    </source>
</evidence>
<comment type="catalytic activity">
    <reaction evidence="10">
        <text>L-cysteine + L-glutamate + ATP = gamma-L-glutamyl-L-cysteine + ADP + phosphate + H(+)</text>
        <dbReference type="Rhea" id="RHEA:13285"/>
        <dbReference type="ChEBI" id="CHEBI:15378"/>
        <dbReference type="ChEBI" id="CHEBI:29985"/>
        <dbReference type="ChEBI" id="CHEBI:30616"/>
        <dbReference type="ChEBI" id="CHEBI:35235"/>
        <dbReference type="ChEBI" id="CHEBI:43474"/>
        <dbReference type="ChEBI" id="CHEBI:58173"/>
        <dbReference type="ChEBI" id="CHEBI:456216"/>
        <dbReference type="EC" id="6.3.2.2"/>
    </reaction>
</comment>
<dbReference type="KEGG" id="lak:106153381"/>
<comment type="similarity">
    <text evidence="2 10">Belongs to the glutamate--cysteine ligase type 3 family.</text>
</comment>
<keyword evidence="4 10" id="KW-0436">Ligase</keyword>
<evidence type="ECO:0000256" key="9">
    <source>
        <dbReference type="ARBA" id="ARBA00032122"/>
    </source>
</evidence>
<dbReference type="RefSeq" id="XP_013382744.1">
    <property type="nucleotide sequence ID" value="XM_013527290.1"/>
</dbReference>
<dbReference type="GO" id="GO:0017109">
    <property type="term" value="C:glutamate-cysteine ligase complex"/>
    <property type="evidence" value="ECO:0007669"/>
    <property type="project" value="TreeGrafter"/>
</dbReference>
<dbReference type="SUPFAM" id="SSF55931">
    <property type="entry name" value="Glutamine synthetase/guanido kinase"/>
    <property type="match status" value="1"/>
</dbReference>
<keyword evidence="5 10" id="KW-0317">Glutathione biosynthesis</keyword>
<dbReference type="PANTHER" id="PTHR11164:SF0">
    <property type="entry name" value="GLUTAMATE--CYSTEINE LIGASE CATALYTIC SUBUNIT"/>
    <property type="match status" value="1"/>
</dbReference>
<accession>A0A1S3HC60</accession>
<organism evidence="11 14">
    <name type="scientific">Lingula anatina</name>
    <name type="common">Brachiopod</name>
    <name type="synonym">Lingula unguis</name>
    <dbReference type="NCBI Taxonomy" id="7574"/>
    <lineage>
        <taxon>Eukaryota</taxon>
        <taxon>Metazoa</taxon>
        <taxon>Spiralia</taxon>
        <taxon>Lophotrochozoa</taxon>
        <taxon>Brachiopoda</taxon>
        <taxon>Linguliformea</taxon>
        <taxon>Lingulata</taxon>
        <taxon>Lingulida</taxon>
        <taxon>Linguloidea</taxon>
        <taxon>Lingulidae</taxon>
        <taxon>Lingula</taxon>
    </lineage>
</organism>
<protein>
    <recommendedName>
        <fullName evidence="3 10">Glutamate--cysteine ligase</fullName>
        <ecNumber evidence="3 10">6.3.2.2</ecNumber>
    </recommendedName>
    <alternativeName>
        <fullName evidence="9 10">Gamma-ECS</fullName>
    </alternativeName>
    <alternativeName>
        <fullName evidence="8 10">Gamma-glutamylcysteine synthetase</fullName>
    </alternativeName>
</protein>
<dbReference type="GO" id="GO:0006750">
    <property type="term" value="P:glutathione biosynthetic process"/>
    <property type="evidence" value="ECO:0007669"/>
    <property type="project" value="UniProtKB-UniRule"/>
</dbReference>
<evidence type="ECO:0000256" key="1">
    <source>
        <dbReference type="ARBA" id="ARBA00005006"/>
    </source>
</evidence>
<evidence type="ECO:0000313" key="12">
    <source>
        <dbReference type="RefSeq" id="XP_013382742.1"/>
    </source>
</evidence>
<evidence type="ECO:0000313" key="11">
    <source>
        <dbReference type="Proteomes" id="UP000085678"/>
    </source>
</evidence>
<sequence>MNGLEQDGERWLTSEEIADIWPKIRLNAVKEFIRVYHEDKGAEKRELLWGDETEYILVHFDHEKKTAKVLLESEELLEKLKTLDSNNLCPTMWQRECARFMVESKPAVPFSGDVESILSVEASMTQRRQLIFTSMGSLDKAVLTMGAYPRTGTPCFTRPAHAPNPTSGVRRSLFIPDEVIAGARYKAITLNAKLNMKGRRTEHIPIFKDAHTLDPFEEDLSQFGDKGKNKEDACTASKMCLDFGFCGTCCALQVTQQASDLYEARTIHDQLTPLCPILMALSAATPIHRGYLSNIDCRWPLFVQYTDEETQDNMWQKRSPSSPRTTKSRMDSVSCYAQPCNSCYNDGPTYMDNGIFETLLNHGVDEAMSRYVTNLFSRDPWALSDRQVHQCGEEWLDPIDLYTVVQANNYPSVRLKVPSQSNGWCVEFRPLDVQLTDFENASFSVFVVLLTRAILKYGLDLVLPISKVDKNMETASKRDAVRSSKFYFRDDIFDNKGLRHVSAQNGFRQISGMETNWAKFSLMTADEIVNGKHNGFPGLIPLVNRFLDDLDTIDVKTRLTADRYLDFIGKRASGETPTTARWMREFVMSHPAYKQDSEVSERINYDLMCRCNELSNTKPENWFWEQHILTN</sequence>
<keyword evidence="7 10" id="KW-0067">ATP-binding</keyword>
<evidence type="ECO:0000256" key="2">
    <source>
        <dbReference type="ARBA" id="ARBA00008100"/>
    </source>
</evidence>
<dbReference type="Pfam" id="PF03074">
    <property type="entry name" value="GCS"/>
    <property type="match status" value="1"/>
</dbReference>
<name>A0A1S3HC60_LINAN</name>
<dbReference type="Proteomes" id="UP000085678">
    <property type="component" value="Unplaced"/>
</dbReference>
<dbReference type="UniPathway" id="UPA00142">
    <property type="reaction ID" value="UER00209"/>
</dbReference>
<dbReference type="InterPro" id="IPR014746">
    <property type="entry name" value="Gln_synth/guanido_kin_cat_dom"/>
</dbReference>
<dbReference type="STRING" id="7574.A0A1S3HC60"/>
<evidence type="ECO:0000256" key="8">
    <source>
        <dbReference type="ARBA" id="ARBA00030585"/>
    </source>
</evidence>
<evidence type="ECO:0000313" key="15">
    <source>
        <dbReference type="RefSeq" id="XP_013382745.1"/>
    </source>
</evidence>
<evidence type="ECO:0000256" key="10">
    <source>
        <dbReference type="RuleBase" id="RU367135"/>
    </source>
</evidence>
<proteinExistence type="inferred from homology"/>
<dbReference type="EC" id="6.3.2.2" evidence="3 10"/>
<dbReference type="RefSeq" id="XP_013382743.1">
    <property type="nucleotide sequence ID" value="XM_013527289.1"/>
</dbReference>
<evidence type="ECO:0000313" key="13">
    <source>
        <dbReference type="RefSeq" id="XP_013382743.1"/>
    </source>
</evidence>
<dbReference type="Gene3D" id="1.10.8.960">
    <property type="match status" value="1"/>
</dbReference>
<dbReference type="Gene3D" id="3.30.590.50">
    <property type="match status" value="2"/>
</dbReference>
<evidence type="ECO:0000256" key="6">
    <source>
        <dbReference type="ARBA" id="ARBA00022741"/>
    </source>
</evidence>
<dbReference type="GO" id="GO:0005524">
    <property type="term" value="F:ATP binding"/>
    <property type="evidence" value="ECO:0007669"/>
    <property type="project" value="UniProtKB-UniRule"/>
</dbReference>
<dbReference type="AlphaFoldDB" id="A0A1S3HC60"/>
<keyword evidence="11" id="KW-1185">Reference proteome</keyword>
<gene>
    <name evidence="12 13 14 15" type="primary">LOC106153381</name>
</gene>
<dbReference type="GO" id="GO:0004357">
    <property type="term" value="F:glutamate-cysteine ligase activity"/>
    <property type="evidence" value="ECO:0007669"/>
    <property type="project" value="UniProtKB-UniRule"/>
</dbReference>
<comment type="pathway">
    <text evidence="1 10">Sulfur metabolism; glutathione biosynthesis; glutathione from L-cysteine and L-glutamate: step 1/2.</text>
</comment>
<dbReference type="GeneID" id="106153381"/>
<dbReference type="OrthoDB" id="7939818at2759"/>
<dbReference type="InterPro" id="IPR004308">
    <property type="entry name" value="GCS"/>
</dbReference>
<reference evidence="12 13" key="1">
    <citation type="submission" date="2025-04" db="UniProtKB">
        <authorList>
            <consortium name="RefSeq"/>
        </authorList>
    </citation>
    <scope>IDENTIFICATION</scope>
    <source>
        <tissue evidence="12 13">Gonads</tissue>
    </source>
</reference>
<evidence type="ECO:0000256" key="4">
    <source>
        <dbReference type="ARBA" id="ARBA00022598"/>
    </source>
</evidence>
<dbReference type="RefSeq" id="XP_013382742.1">
    <property type="nucleotide sequence ID" value="XM_013527288.1"/>
</dbReference>